<dbReference type="InterPro" id="IPR011335">
    <property type="entry name" value="Restrct_endonuc-II-like"/>
</dbReference>
<dbReference type="SUPFAM" id="SSF52980">
    <property type="entry name" value="Restriction endonuclease-like"/>
    <property type="match status" value="1"/>
</dbReference>
<evidence type="ECO:0000313" key="2">
    <source>
        <dbReference type="EMBL" id="AKH46776.1"/>
    </source>
</evidence>
<evidence type="ECO:0000259" key="1">
    <source>
        <dbReference type="Pfam" id="PF12705"/>
    </source>
</evidence>
<feature type="domain" description="PD-(D/E)XK endonuclease-like" evidence="1">
    <location>
        <begin position="95"/>
        <end position="222"/>
    </location>
</feature>
<protein>
    <recommendedName>
        <fullName evidence="1">PD-(D/E)XK endonuclease-like domain-containing protein</fullName>
    </recommendedName>
</protein>
<accession>A0A0F7L6Y8</accession>
<dbReference type="Pfam" id="PF12705">
    <property type="entry name" value="PDDEXK_1"/>
    <property type="match status" value="1"/>
</dbReference>
<proteinExistence type="predicted"/>
<name>A0A0F7L6Y8_9VIRU</name>
<dbReference type="Gene3D" id="3.90.320.10">
    <property type="match status" value="1"/>
</dbReference>
<sequence>MKELIQGNAMRYESNGRAYIDLEQEHKPTYSVTTIIDRAWGQPKPLADWRMKDGHDRAIDFIIGEHQVVNWVISEEYLELDPKEKSDLPRKLNRDYVNERARIGTQVHSILMHLSQGDILPKDLAFTPDGNVDLTSDIYEEVPEEVKYRVKACMKFWKECKVVPLGVEVAMHSPNYLFSGTADLICEMDGERWLIDYKTGKDTHDEQHVQLNCYGLLALELTNIDRLGILHLPSEGTWKKSSRKGVKNAKEYCLIEVEWNKRIVDALVEKFTFLNNNIRPKEKKDVADKNAV</sequence>
<reference evidence="2" key="1">
    <citation type="journal article" date="2015" name="Front. Microbiol.">
        <title>Combining genomic sequencing methods to explore viral diversity and reveal potential virus-host interactions.</title>
        <authorList>
            <person name="Chow C.E."/>
            <person name="Winget D.M."/>
            <person name="White R.A.III."/>
            <person name="Hallam S.J."/>
            <person name="Suttle C.A."/>
        </authorList>
    </citation>
    <scope>NUCLEOTIDE SEQUENCE</scope>
    <source>
        <strain evidence="2">Anoxic2_2</strain>
    </source>
</reference>
<organism evidence="2">
    <name type="scientific">uncultured marine virus</name>
    <dbReference type="NCBI Taxonomy" id="186617"/>
    <lineage>
        <taxon>Viruses</taxon>
        <taxon>environmental samples</taxon>
    </lineage>
</organism>
<reference evidence="2" key="2">
    <citation type="submission" date="2015-03" db="EMBL/GenBank/DDBJ databases">
        <authorList>
            <person name="Chow C.-E.T."/>
            <person name="Winget D.M."/>
            <person name="White R.A.III."/>
            <person name="Hallam S.J."/>
            <person name="Suttle C.A."/>
        </authorList>
    </citation>
    <scope>NUCLEOTIDE SEQUENCE</scope>
    <source>
        <strain evidence="2">Anoxic2_2</strain>
    </source>
</reference>
<dbReference type="EMBL" id="KR029586">
    <property type="protein sequence ID" value="AKH46776.1"/>
    <property type="molecule type" value="Genomic_DNA"/>
</dbReference>
<dbReference type="InterPro" id="IPR011604">
    <property type="entry name" value="PDDEXK-like_dom_sf"/>
</dbReference>
<dbReference type="InterPro" id="IPR038726">
    <property type="entry name" value="PDDEXK_AddAB-type"/>
</dbReference>